<accession>A0A5M5C202</accession>
<evidence type="ECO:0000313" key="4">
    <source>
        <dbReference type="Proteomes" id="UP000375690"/>
    </source>
</evidence>
<dbReference type="AlphaFoldDB" id="A0A5M5C202"/>
<reference evidence="3 4" key="1">
    <citation type="journal article" date="2019" name="Nat. Med.">
        <title>A library of human gut bacterial isolates paired with longitudinal multiomics data enables mechanistic microbiome research.</title>
        <authorList>
            <person name="Poyet M."/>
            <person name="Groussin M."/>
            <person name="Gibbons S.M."/>
            <person name="Avila-Pacheco J."/>
            <person name="Jiang X."/>
            <person name="Kearney S.M."/>
            <person name="Perrotta A.R."/>
            <person name="Berdy B."/>
            <person name="Zhao S."/>
            <person name="Lieberman T.D."/>
            <person name="Swanson P.K."/>
            <person name="Smith M."/>
            <person name="Roesemann S."/>
            <person name="Alexander J.E."/>
            <person name="Rich S.A."/>
            <person name="Livny J."/>
            <person name="Vlamakis H."/>
            <person name="Clish C."/>
            <person name="Bullock K."/>
            <person name="Deik A."/>
            <person name="Scott J."/>
            <person name="Pierce K.A."/>
            <person name="Xavier R.J."/>
            <person name="Alm E.J."/>
        </authorList>
    </citation>
    <scope>NUCLEOTIDE SEQUENCE [LARGE SCALE GENOMIC DNA]</scope>
    <source>
        <strain evidence="1 3">BIOML-A163</strain>
        <strain evidence="2 4">BIOML-A2</strain>
    </source>
</reference>
<name>A0A5M5C202_BACOV</name>
<organism evidence="1 3">
    <name type="scientific">Bacteroides ovatus</name>
    <dbReference type="NCBI Taxonomy" id="28116"/>
    <lineage>
        <taxon>Bacteria</taxon>
        <taxon>Pseudomonadati</taxon>
        <taxon>Bacteroidota</taxon>
        <taxon>Bacteroidia</taxon>
        <taxon>Bacteroidales</taxon>
        <taxon>Bacteroidaceae</taxon>
        <taxon>Bacteroides</taxon>
    </lineage>
</organism>
<gene>
    <name evidence="2" type="ORF">F3B53_01805</name>
    <name evidence="1" type="ORF">F3D71_21975</name>
</gene>
<dbReference type="EMBL" id="VWLE01000426">
    <property type="protein sequence ID" value="KAA3943204.1"/>
    <property type="molecule type" value="Genomic_DNA"/>
</dbReference>
<dbReference type="RefSeq" id="WP_008777520.1">
    <property type="nucleotide sequence ID" value="NZ_CP113514.1"/>
</dbReference>
<dbReference type="Proteomes" id="UP000323717">
    <property type="component" value="Unassembled WGS sequence"/>
</dbReference>
<evidence type="ECO:0000313" key="3">
    <source>
        <dbReference type="Proteomes" id="UP000323717"/>
    </source>
</evidence>
<proteinExistence type="predicted"/>
<dbReference type="Proteomes" id="UP000375690">
    <property type="component" value="Unassembled WGS sequence"/>
</dbReference>
<comment type="caution">
    <text evidence="1">The sequence shown here is derived from an EMBL/GenBank/DDBJ whole genome shotgun (WGS) entry which is preliminary data.</text>
</comment>
<evidence type="ECO:0000313" key="1">
    <source>
        <dbReference type="EMBL" id="KAA3943204.1"/>
    </source>
</evidence>
<evidence type="ECO:0000313" key="2">
    <source>
        <dbReference type="EMBL" id="KAB1331526.1"/>
    </source>
</evidence>
<protein>
    <submittedName>
        <fullName evidence="1">Uncharacterized protein</fullName>
    </submittedName>
</protein>
<dbReference type="EMBL" id="VWFC01000001">
    <property type="protein sequence ID" value="KAB1331526.1"/>
    <property type="molecule type" value="Genomic_DNA"/>
</dbReference>
<sequence length="132" mass="14474">MELKDFVKETLLQITQGIKEAQEATEEYGSVINPSSYNSGENYNHATIKNKKYPIQDVEFEVALTASTEEGNKSGIGVAFGAFAIGGNKNSGEKNVSVTNIKFTIPAVFPTVDSENKPVYPTVLKNPRQNRM</sequence>